<dbReference type="InterPro" id="IPR005358">
    <property type="entry name" value="Puta_zinc/iron-chelating_dom"/>
</dbReference>
<accession>A0A841R806</accession>
<gene>
    <name evidence="1" type="ORF">HNR50_000732</name>
</gene>
<dbReference type="Proteomes" id="UP000587760">
    <property type="component" value="Unassembled WGS sequence"/>
</dbReference>
<dbReference type="Pfam" id="PF03692">
    <property type="entry name" value="CxxCxxCC"/>
    <property type="match status" value="1"/>
</dbReference>
<reference evidence="1 2" key="1">
    <citation type="submission" date="2020-08" db="EMBL/GenBank/DDBJ databases">
        <title>Genomic Encyclopedia of Type Strains, Phase IV (KMG-IV): sequencing the most valuable type-strain genomes for metagenomic binning, comparative biology and taxonomic classification.</title>
        <authorList>
            <person name="Goeker M."/>
        </authorList>
    </citation>
    <scope>NUCLEOTIDE SEQUENCE [LARGE SCALE GENOMIC DNA]</scope>
    <source>
        <strain evidence="1 2">DSM 2461</strain>
    </source>
</reference>
<dbReference type="EMBL" id="JACHGJ010000001">
    <property type="protein sequence ID" value="MBB6479099.1"/>
    <property type="molecule type" value="Genomic_DNA"/>
</dbReference>
<comment type="caution">
    <text evidence="1">The sequence shown here is derived from an EMBL/GenBank/DDBJ whole genome shotgun (WGS) entry which is preliminary data.</text>
</comment>
<name>A0A841R806_9SPIO</name>
<dbReference type="PANTHER" id="PTHR35866:SF1">
    <property type="entry name" value="YKGJ FAMILY CYSTEINE CLUSTER PROTEIN"/>
    <property type="match status" value="1"/>
</dbReference>
<sequence length="110" mass="12811">MEMVKELGMKRESFIDKYCTWVDIGFFKRLSLIEKENNDCIFWSEGGCAVYKARPLQCRSYPFWSHVVENSGTWLEESKSCPGIGKGEVHSAEEIEEWLQKRLNDPLINS</sequence>
<dbReference type="PANTHER" id="PTHR35866">
    <property type="entry name" value="PUTATIVE-RELATED"/>
    <property type="match status" value="1"/>
</dbReference>
<evidence type="ECO:0000313" key="2">
    <source>
        <dbReference type="Proteomes" id="UP000587760"/>
    </source>
</evidence>
<organism evidence="1 2">
    <name type="scientific">Spirochaeta isovalerica</name>
    <dbReference type="NCBI Taxonomy" id="150"/>
    <lineage>
        <taxon>Bacteria</taxon>
        <taxon>Pseudomonadati</taxon>
        <taxon>Spirochaetota</taxon>
        <taxon>Spirochaetia</taxon>
        <taxon>Spirochaetales</taxon>
        <taxon>Spirochaetaceae</taxon>
        <taxon>Spirochaeta</taxon>
    </lineage>
</organism>
<protein>
    <recommendedName>
        <fullName evidence="3">Fe-S oxidoreductase</fullName>
    </recommendedName>
</protein>
<proteinExistence type="predicted"/>
<evidence type="ECO:0008006" key="3">
    <source>
        <dbReference type="Google" id="ProtNLM"/>
    </source>
</evidence>
<keyword evidence="2" id="KW-1185">Reference proteome</keyword>
<dbReference type="AlphaFoldDB" id="A0A841R806"/>
<evidence type="ECO:0000313" key="1">
    <source>
        <dbReference type="EMBL" id="MBB6479099.1"/>
    </source>
</evidence>